<dbReference type="GO" id="GO:0032259">
    <property type="term" value="P:methylation"/>
    <property type="evidence" value="ECO:0007669"/>
    <property type="project" value="UniProtKB-KW"/>
</dbReference>
<evidence type="ECO:0000313" key="7">
    <source>
        <dbReference type="Proteomes" id="UP000217736"/>
    </source>
</evidence>
<dbReference type="GO" id="GO:0008610">
    <property type="term" value="P:lipid biosynthetic process"/>
    <property type="evidence" value="ECO:0007669"/>
    <property type="project" value="InterPro"/>
</dbReference>
<evidence type="ECO:0000313" key="6">
    <source>
        <dbReference type="EMBL" id="BAX91002.1"/>
    </source>
</evidence>
<keyword evidence="7" id="KW-1185">Reference proteome</keyword>
<dbReference type="PANTHER" id="PTHR43667:SF1">
    <property type="entry name" value="CYCLOPROPANE-FATTY-ACYL-PHOSPHOLIPID SYNTHASE"/>
    <property type="match status" value="1"/>
</dbReference>
<evidence type="ECO:0000256" key="3">
    <source>
        <dbReference type="ARBA" id="ARBA00022679"/>
    </source>
</evidence>
<evidence type="ECO:0000256" key="2">
    <source>
        <dbReference type="ARBA" id="ARBA00022603"/>
    </source>
</evidence>
<dbReference type="CDD" id="cd02440">
    <property type="entry name" value="AdoMet_MTases"/>
    <property type="match status" value="1"/>
</dbReference>
<dbReference type="InterPro" id="IPR003333">
    <property type="entry name" value="CMAS"/>
</dbReference>
<evidence type="ECO:0000256" key="1">
    <source>
        <dbReference type="ARBA" id="ARBA00010815"/>
    </source>
</evidence>
<keyword evidence="2 6" id="KW-0489">Methyltransferase</keyword>
<dbReference type="EMBL" id="AP018164">
    <property type="protein sequence ID" value="BAX91002.1"/>
    <property type="molecule type" value="Genomic_DNA"/>
</dbReference>
<dbReference type="GO" id="GO:0008168">
    <property type="term" value="F:methyltransferase activity"/>
    <property type="evidence" value="ECO:0007669"/>
    <property type="project" value="UniProtKB-KW"/>
</dbReference>
<dbReference type="Gene3D" id="3.40.50.150">
    <property type="entry name" value="Vaccinia Virus protein VP39"/>
    <property type="match status" value="1"/>
</dbReference>
<dbReference type="KEGG" id="mshg:MSG_00843"/>
<organism evidence="6 7">
    <name type="scientific">Mycobacterium shigaense</name>
    <dbReference type="NCBI Taxonomy" id="722731"/>
    <lineage>
        <taxon>Bacteria</taxon>
        <taxon>Bacillati</taxon>
        <taxon>Actinomycetota</taxon>
        <taxon>Actinomycetes</taxon>
        <taxon>Mycobacteriales</taxon>
        <taxon>Mycobacteriaceae</taxon>
        <taxon>Mycobacterium</taxon>
        <taxon>Mycobacterium simiae complex</taxon>
    </lineage>
</organism>
<dbReference type="AlphaFoldDB" id="A0A1Z4EDJ1"/>
<comment type="similarity">
    <text evidence="1">Belongs to the CFA/CMAS family.</text>
</comment>
<name>A0A1Z4EDJ1_9MYCO</name>
<dbReference type="SUPFAM" id="SSF53335">
    <property type="entry name" value="S-adenosyl-L-methionine-dependent methyltransferases"/>
    <property type="match status" value="1"/>
</dbReference>
<keyword evidence="4" id="KW-0949">S-adenosyl-L-methionine</keyword>
<accession>A0A1Z4EDJ1</accession>
<dbReference type="InterPro" id="IPR050723">
    <property type="entry name" value="CFA/CMAS"/>
</dbReference>
<dbReference type="Proteomes" id="UP000217736">
    <property type="component" value="Chromosome"/>
</dbReference>
<dbReference type="PIRSF" id="PIRSF003085">
    <property type="entry name" value="CMAS"/>
    <property type="match status" value="1"/>
</dbReference>
<keyword evidence="5" id="KW-0443">Lipid metabolism</keyword>
<sequence length="286" mass="32695">MANLKPYYEESQATYDISDDFFALFLDPNMVYTCAYFERDDMTLEEAQLAKLDLALNKLDLEPGMTLLDVGCGWGGAVVRAVEKYDVNVIGITLSKNHYARTKEGLAAVSTTRQAEARLQGWEEFEERVDRIVSFEAFDAFKKERYALFFDRAYDILPDDGRMLLHSIYTHPQTYWRDHGITVTMSDLRFFRFLSTEIFPNGSMCGEADIVDNSLASGFTIEDVQSLDLHYVRTLETWAANLEANRELAIAIQSEEVYERFMRYLTGCAGLFRKGLANVAQFTLAK</sequence>
<proteinExistence type="inferred from homology"/>
<evidence type="ECO:0000256" key="4">
    <source>
        <dbReference type="ARBA" id="ARBA00022691"/>
    </source>
</evidence>
<dbReference type="FunFam" id="3.40.50.150:FF:000115">
    <property type="entry name" value="Cyclopropane mycolic acid synthase 1"/>
    <property type="match status" value="1"/>
</dbReference>
<dbReference type="NCBIfam" id="NF040660">
    <property type="entry name" value="mycolic_MTase"/>
    <property type="match status" value="1"/>
</dbReference>
<dbReference type="PANTHER" id="PTHR43667">
    <property type="entry name" value="CYCLOPROPANE-FATTY-ACYL-PHOSPHOLIPID SYNTHASE"/>
    <property type="match status" value="1"/>
</dbReference>
<evidence type="ECO:0000256" key="5">
    <source>
        <dbReference type="ARBA" id="ARBA00023098"/>
    </source>
</evidence>
<dbReference type="OrthoDB" id="9782855at2"/>
<dbReference type="InterPro" id="IPR029063">
    <property type="entry name" value="SAM-dependent_MTases_sf"/>
</dbReference>
<gene>
    <name evidence="6" type="primary">mmaA1</name>
    <name evidence="6" type="ORF">MSG_00843</name>
</gene>
<protein>
    <submittedName>
        <fullName evidence="6">Mycolic acid methyltransferase MmaA1</fullName>
    </submittedName>
</protein>
<dbReference type="Pfam" id="PF02353">
    <property type="entry name" value="CMAS"/>
    <property type="match status" value="1"/>
</dbReference>
<dbReference type="InterPro" id="IPR047672">
    <property type="entry name" value="CMAS_actinobact"/>
</dbReference>
<keyword evidence="3 6" id="KW-0808">Transferase</keyword>
<dbReference type="RefSeq" id="WP_096437345.1">
    <property type="nucleotide sequence ID" value="NZ_AP018164.1"/>
</dbReference>
<reference evidence="7" key="1">
    <citation type="submission" date="2017-06" db="EMBL/GenBank/DDBJ databases">
        <title>Complete Genome Sequence of Mycobacterium shigaense.</title>
        <authorList>
            <person name="Fukano H."/>
            <person name="Yoshida M."/>
            <person name="Kazumi Y."/>
            <person name="Ogura Y."/>
            <person name="Mitarai S."/>
            <person name="Hayashi T."/>
            <person name="Hoshino Y."/>
        </authorList>
    </citation>
    <scope>NUCLEOTIDE SEQUENCE [LARGE SCALE GENOMIC DNA]</scope>
    <source>
        <strain evidence="7">UN-152</strain>
    </source>
</reference>